<feature type="compositionally biased region" description="Polar residues" evidence="1">
    <location>
        <begin position="456"/>
        <end position="477"/>
    </location>
</feature>
<dbReference type="PANTHER" id="PTHR28089:SF1">
    <property type="entry name" value="PROTEIN ZDS1-RELATED"/>
    <property type="match status" value="1"/>
</dbReference>
<dbReference type="InterPro" id="IPR040206">
    <property type="entry name" value="Zds1/2"/>
</dbReference>
<dbReference type="GO" id="GO:0005737">
    <property type="term" value="C:cytoplasm"/>
    <property type="evidence" value="ECO:0007669"/>
    <property type="project" value="TreeGrafter"/>
</dbReference>
<dbReference type="PANTHER" id="PTHR28089">
    <property type="entry name" value="PROTEIN ZDS1-RELATED"/>
    <property type="match status" value="1"/>
</dbReference>
<dbReference type="InterPro" id="IPR013941">
    <property type="entry name" value="ZDS1_C"/>
</dbReference>
<dbReference type="EMBL" id="OUUZ01000010">
    <property type="protein sequence ID" value="SPQ23277.1"/>
    <property type="molecule type" value="Genomic_DNA"/>
</dbReference>
<feature type="compositionally biased region" description="Basic and acidic residues" evidence="1">
    <location>
        <begin position="62"/>
        <end position="82"/>
    </location>
</feature>
<feature type="compositionally biased region" description="Low complexity" evidence="1">
    <location>
        <begin position="136"/>
        <end position="147"/>
    </location>
</feature>
<feature type="compositionally biased region" description="Basic and acidic residues" evidence="1">
    <location>
        <begin position="298"/>
        <end position="310"/>
    </location>
</feature>
<feature type="compositionally biased region" description="Polar residues" evidence="1">
    <location>
        <begin position="149"/>
        <end position="164"/>
    </location>
</feature>
<feature type="compositionally biased region" description="Low complexity" evidence="1">
    <location>
        <begin position="435"/>
        <end position="447"/>
    </location>
</feature>
<dbReference type="Pfam" id="PF08632">
    <property type="entry name" value="Zds_C"/>
    <property type="match status" value="1"/>
</dbReference>
<sequence length="953" mass="104890">MMTSTRPRHVGGSFASRRGHGSQLSISDPSHHVTETIGTMYGDDDDSGAEDTRPLSFIASKHGAENLDKAQKLDQPAGDRLRLVRTTADQTSSPATQSSPESNSADGGDGADPRKSQTFPARLASERGGPSDHPKSPLLPVSPTPSLRDVQNASPSQFPLTDMNNPDDIAQELSKLQNLRRMSMDVSNTTDPDLLQFSGVSLMEMPSIAPSGDDDEADPSRLLWVPARVHPELEPTAFKNFLEKRVQSMKRRSGESFLSVEGLQRNNSGNLRRKKSMLSRQVTPGGEGGEPNANDPEELGRQRSVTERAPELSLSELVTDPTKAVQKLAQETRKESEEGDSPILPMAPGMGLRRAKKTTYRKGGSQRYGDRAPFSKRLAARQGEKETNDEPPPMPQIDPSIGKPLTRTLSEPIAENYSRPTRTVRRQQNFSREGAAATASPPAADGPAQDEGSTAAEPSSTPKSQALPVRSSSTSAIRTPAAPVPQALETPPADEGAQAAPPSQPQRSSSQKASTPSYSDQPPGDSPPARSSKRPLASQPSKVPVPAARAGSVKERASTVGNALSEISHPHPLPGSGGTTTSSLTFIPTFDSIEKKLDRKSKEKDDSDSIVSHKSTSSWKWFKSDDKEKKKREKEKEKEKEKEREREREREREEQAKKAKSKTGDKGHDHARMDVLQSSIDSVPKGRESLRLDRDSIDGLPQEERKRETNRKSSEGKKDREGFFGGLFGGSKKKGDKESSHKKKDHRPASPDPPPRPLRPDIDYAWTRFPIIEERAIYRMAHIKLANPRRPLLSQVLLSNFMYSYLAKVQAMHPQLQIPVSPQQKRMEEERKRREAEQAQLQMALDMAQQAAQDGSFNFEYHRSGNQYGDAPLQHDGTAPYVDDAQIYEYEHSDRQPNDGDGYGLSQGKMHGHEPGHVRQTSGGGGQQNGNGNFYYGHEDKRLDGDDENSDMW</sequence>
<reference evidence="3 4" key="1">
    <citation type="submission" date="2018-04" db="EMBL/GenBank/DDBJ databases">
        <authorList>
            <person name="Huttner S."/>
            <person name="Dainat J."/>
        </authorList>
    </citation>
    <scope>NUCLEOTIDE SEQUENCE [LARGE SCALE GENOMIC DNA]</scope>
</reference>
<evidence type="ECO:0000313" key="3">
    <source>
        <dbReference type="EMBL" id="SPQ23277.1"/>
    </source>
</evidence>
<protein>
    <submittedName>
        <fullName evidence="3">7a23616d-e182-4fba-beeb-396c4a9fa729</fullName>
    </submittedName>
</protein>
<feature type="compositionally biased region" description="Polar residues" evidence="1">
    <location>
        <begin position="418"/>
        <end position="431"/>
    </location>
</feature>
<dbReference type="Proteomes" id="UP000289323">
    <property type="component" value="Unassembled WGS sequence"/>
</dbReference>
<evidence type="ECO:0000259" key="2">
    <source>
        <dbReference type="SMART" id="SM01327"/>
    </source>
</evidence>
<feature type="compositionally biased region" description="Basic and acidic residues" evidence="1">
    <location>
        <begin position="684"/>
        <end position="722"/>
    </location>
</feature>
<dbReference type="SMART" id="SM01327">
    <property type="entry name" value="Zds_C"/>
    <property type="match status" value="1"/>
</dbReference>
<dbReference type="GO" id="GO:0010971">
    <property type="term" value="P:positive regulation of G2/M transition of mitotic cell cycle"/>
    <property type="evidence" value="ECO:0007669"/>
    <property type="project" value="TreeGrafter"/>
</dbReference>
<evidence type="ECO:0000256" key="1">
    <source>
        <dbReference type="SAM" id="MobiDB-lite"/>
    </source>
</evidence>
<feature type="region of interest" description="Disordered" evidence="1">
    <location>
        <begin position="250"/>
        <end position="585"/>
    </location>
</feature>
<dbReference type="AlphaFoldDB" id="A0A446BLA2"/>
<feature type="compositionally biased region" description="Basic and acidic residues" evidence="1">
    <location>
        <begin position="597"/>
        <end position="607"/>
    </location>
</feature>
<feature type="region of interest" description="Disordered" evidence="1">
    <location>
        <begin position="893"/>
        <end position="953"/>
    </location>
</feature>
<feature type="compositionally biased region" description="Low complexity" evidence="1">
    <location>
        <begin position="497"/>
        <end position="514"/>
    </location>
</feature>
<dbReference type="GO" id="GO:0030010">
    <property type="term" value="P:establishment of cell polarity"/>
    <property type="evidence" value="ECO:0007669"/>
    <property type="project" value="TreeGrafter"/>
</dbReference>
<organism evidence="3 4">
    <name type="scientific">Thermothielavioides terrestris</name>
    <dbReference type="NCBI Taxonomy" id="2587410"/>
    <lineage>
        <taxon>Eukaryota</taxon>
        <taxon>Fungi</taxon>
        <taxon>Dikarya</taxon>
        <taxon>Ascomycota</taxon>
        <taxon>Pezizomycotina</taxon>
        <taxon>Sordariomycetes</taxon>
        <taxon>Sordariomycetidae</taxon>
        <taxon>Sordariales</taxon>
        <taxon>Chaetomiaceae</taxon>
        <taxon>Thermothielavioides</taxon>
    </lineage>
</organism>
<proteinExistence type="predicted"/>
<evidence type="ECO:0000313" key="4">
    <source>
        <dbReference type="Proteomes" id="UP000289323"/>
    </source>
</evidence>
<accession>A0A446BLA2</accession>
<name>A0A446BLA2_9PEZI</name>
<feature type="domain" description="Protein Zds1 C-terminal" evidence="2">
    <location>
        <begin position="758"/>
        <end position="810"/>
    </location>
</feature>
<feature type="compositionally biased region" description="Basic and acidic residues" evidence="1">
    <location>
        <begin position="622"/>
        <end position="673"/>
    </location>
</feature>
<feature type="region of interest" description="Disordered" evidence="1">
    <location>
        <begin position="1"/>
        <end position="168"/>
    </location>
</feature>
<feature type="region of interest" description="Disordered" evidence="1">
    <location>
        <begin position="597"/>
        <end position="761"/>
    </location>
</feature>
<feature type="compositionally biased region" description="Polar residues" evidence="1">
    <location>
        <begin position="87"/>
        <end position="105"/>
    </location>
</feature>
<gene>
    <name evidence="3" type="ORF">TT172_LOCUS5696</name>
</gene>